<evidence type="ECO:0000256" key="4">
    <source>
        <dbReference type="ARBA" id="ARBA00054370"/>
    </source>
</evidence>
<organism evidence="7 8">
    <name type="scientific">Lactuca saligna</name>
    <name type="common">Willowleaf lettuce</name>
    <dbReference type="NCBI Taxonomy" id="75948"/>
    <lineage>
        <taxon>Eukaryota</taxon>
        <taxon>Viridiplantae</taxon>
        <taxon>Streptophyta</taxon>
        <taxon>Embryophyta</taxon>
        <taxon>Tracheophyta</taxon>
        <taxon>Spermatophyta</taxon>
        <taxon>Magnoliopsida</taxon>
        <taxon>eudicotyledons</taxon>
        <taxon>Gunneridae</taxon>
        <taxon>Pentapetalae</taxon>
        <taxon>asterids</taxon>
        <taxon>campanulids</taxon>
        <taxon>Asterales</taxon>
        <taxon>Asteraceae</taxon>
        <taxon>Cichorioideae</taxon>
        <taxon>Cichorieae</taxon>
        <taxon>Lactucinae</taxon>
        <taxon>Lactuca</taxon>
    </lineage>
</organism>
<dbReference type="SFLD" id="SFLDG01019">
    <property type="entry name" value="Terpene_Cyclase_Like_1_C_Termi"/>
    <property type="match status" value="1"/>
</dbReference>
<proteinExistence type="predicted"/>
<dbReference type="InterPro" id="IPR008930">
    <property type="entry name" value="Terpenoid_cyclase/PrenylTrfase"/>
</dbReference>
<dbReference type="GO" id="GO:0016102">
    <property type="term" value="P:diterpenoid biosynthetic process"/>
    <property type="evidence" value="ECO:0007669"/>
    <property type="project" value="InterPro"/>
</dbReference>
<dbReference type="SFLD" id="SFLDS00005">
    <property type="entry name" value="Isoprenoid_Synthase_Type_I"/>
    <property type="match status" value="1"/>
</dbReference>
<evidence type="ECO:0000313" key="8">
    <source>
        <dbReference type="Proteomes" id="UP001177003"/>
    </source>
</evidence>
<dbReference type="Pfam" id="PF03936">
    <property type="entry name" value="Terpene_synth_C"/>
    <property type="match status" value="1"/>
</dbReference>
<dbReference type="InterPro" id="IPR036965">
    <property type="entry name" value="Terpene_synth_N_sf"/>
</dbReference>
<sequence>MPLNHEEVVRPTTNFHPNVWGDQFLIYEEQAEEDDINRIVCDLKEEVRKDILAALYVPMEHTKLVKLIDTIQRLGIAYYFDQEIKQALQHIYVKYGDNWSGGSSSVWFRLMRQQGFYVSCDIFSNYKEKNGAFKESLTNDIHEMLELYEATFMRVKGEVVLDEALPFTKTHLEKLAKDPAVRCNSTLSIHIQETLKHPIQRRLPRLEALHYIPFYQKQASCNESLLQLSKFGFNLLQSLHKKELSEVSKWWKGFDIPNKVPYTRDRLVELYFCAVGVCPEPQYSCARIFLTKLFAMSTMIDDTYDAYGIFEELEIFTEAVQRWSTTCLDVLPNYMKPIYQGLIDVYKEIEEIMANEGNVYRVNYAKEFMKEFIKSYMTEAKWVNEGYIPTMEENMSYRLTSCGYSMLTAASFVGMGDIVSDESFKWVLTDPPIVKAACVIFRLKNDIASHKQEQERIHVASLVESYMKQYDVTEEYVHDLLYKQVEDAWKDISLETLICKDVPMPLLTRISYFELMAAALASPLYLSQFGSTNKCNEEILFSNHDELKEECCFLGNWTSNLGDRWYTGKRFTPMILRLTDSIATEKTPTMNRRWKRSSVVRRSRSGSNRVLPQESKNQLEKETVAEVGGTSTAAYVGGVGGLDENGDKEEGGEILTDDIAVQKLDERGGRHCSHKLTQVE</sequence>
<dbReference type="EMBL" id="OX465082">
    <property type="protein sequence ID" value="CAI9290412.1"/>
    <property type="molecule type" value="Genomic_DNA"/>
</dbReference>
<dbReference type="GO" id="GO:0034005">
    <property type="term" value="F:germacrene-A synthase activity"/>
    <property type="evidence" value="ECO:0007669"/>
    <property type="project" value="UniProtKB-EC"/>
</dbReference>
<dbReference type="Proteomes" id="UP001177003">
    <property type="component" value="Chromosome 6"/>
</dbReference>
<evidence type="ECO:0000256" key="2">
    <source>
        <dbReference type="ARBA" id="ARBA00022723"/>
    </source>
</evidence>
<evidence type="ECO:0000313" key="7">
    <source>
        <dbReference type="EMBL" id="CAI9290412.1"/>
    </source>
</evidence>
<accession>A0AA36ECG6</accession>
<feature type="domain" description="Terpene synthase N-terminal" evidence="5">
    <location>
        <begin position="19"/>
        <end position="195"/>
    </location>
</feature>
<dbReference type="InterPro" id="IPR034741">
    <property type="entry name" value="Terpene_cyclase-like_1_C"/>
</dbReference>
<dbReference type="SUPFAM" id="SSF48576">
    <property type="entry name" value="Terpenoid synthases"/>
    <property type="match status" value="1"/>
</dbReference>
<dbReference type="PANTHER" id="PTHR31225:SF250">
    <property type="entry name" value="(-)-BETA-CARYOPHYLLENE SYNTHASE"/>
    <property type="match status" value="1"/>
</dbReference>
<dbReference type="FunFam" id="1.50.10.130:FF:000001">
    <property type="entry name" value="Isoprene synthase, chloroplastic"/>
    <property type="match status" value="1"/>
</dbReference>
<evidence type="ECO:0000259" key="5">
    <source>
        <dbReference type="Pfam" id="PF01397"/>
    </source>
</evidence>
<dbReference type="InterPro" id="IPR050148">
    <property type="entry name" value="Terpene_synthase-like"/>
</dbReference>
<dbReference type="CDD" id="cd00684">
    <property type="entry name" value="Terpene_cyclase_plant_C1"/>
    <property type="match status" value="1"/>
</dbReference>
<keyword evidence="8" id="KW-1185">Reference proteome</keyword>
<protein>
    <submittedName>
        <fullName evidence="7">Uncharacterized protein</fullName>
    </submittedName>
</protein>
<dbReference type="Pfam" id="PF01397">
    <property type="entry name" value="Terpene_synth"/>
    <property type="match status" value="1"/>
</dbReference>
<dbReference type="InterPro" id="IPR001906">
    <property type="entry name" value="Terpene_synth_N"/>
</dbReference>
<evidence type="ECO:0000259" key="6">
    <source>
        <dbReference type="Pfam" id="PF03936"/>
    </source>
</evidence>
<dbReference type="InterPro" id="IPR005630">
    <property type="entry name" value="Terpene_synthase_metal-bd"/>
</dbReference>
<reference evidence="7" key="1">
    <citation type="submission" date="2023-04" db="EMBL/GenBank/DDBJ databases">
        <authorList>
            <person name="Vijverberg K."/>
            <person name="Xiong W."/>
            <person name="Schranz E."/>
        </authorList>
    </citation>
    <scope>NUCLEOTIDE SEQUENCE</scope>
</reference>
<dbReference type="InterPro" id="IPR044814">
    <property type="entry name" value="Terpene_cyclase_plant_C1"/>
</dbReference>
<dbReference type="GO" id="GO:0000287">
    <property type="term" value="F:magnesium ion binding"/>
    <property type="evidence" value="ECO:0007669"/>
    <property type="project" value="InterPro"/>
</dbReference>
<gene>
    <name evidence="7" type="ORF">LSALG_LOCUS29605</name>
</gene>
<dbReference type="Gene3D" id="1.10.600.10">
    <property type="entry name" value="Farnesyl Diphosphate Synthase"/>
    <property type="match status" value="1"/>
</dbReference>
<dbReference type="Gene3D" id="1.50.10.130">
    <property type="entry name" value="Terpene synthase, N-terminal domain"/>
    <property type="match status" value="1"/>
</dbReference>
<dbReference type="FunFam" id="1.10.600.10:FF:000007">
    <property type="entry name" value="Isoprene synthase, chloroplastic"/>
    <property type="match status" value="1"/>
</dbReference>
<feature type="domain" description="Terpene synthase metal-binding" evidence="6">
    <location>
        <begin position="254"/>
        <end position="491"/>
    </location>
</feature>
<evidence type="ECO:0000256" key="3">
    <source>
        <dbReference type="ARBA" id="ARBA00052489"/>
    </source>
</evidence>
<keyword evidence="2" id="KW-0479">Metal-binding</keyword>
<evidence type="ECO:0000256" key="1">
    <source>
        <dbReference type="ARBA" id="ARBA00001946"/>
    </source>
</evidence>
<name>A0AA36ECG6_LACSI</name>
<comment type="cofactor">
    <cofactor evidence="1">
        <name>Mg(2+)</name>
        <dbReference type="ChEBI" id="CHEBI:18420"/>
    </cofactor>
</comment>
<dbReference type="PANTHER" id="PTHR31225">
    <property type="entry name" value="OS04G0344100 PROTEIN-RELATED"/>
    <property type="match status" value="1"/>
</dbReference>
<dbReference type="SUPFAM" id="SSF48239">
    <property type="entry name" value="Terpenoid cyclases/Protein prenyltransferases"/>
    <property type="match status" value="1"/>
</dbReference>
<comment type="function">
    <text evidence="4">Involved in sesquiterpene lactone biosynthesis. Produces exclusively (+)-germacrene A.</text>
</comment>
<comment type="catalytic activity">
    <reaction evidence="3">
        <text>(2E,6E)-farnesyl diphosphate = (+)-(R)-germacrene A + diphosphate</text>
        <dbReference type="Rhea" id="RHEA:12516"/>
        <dbReference type="ChEBI" id="CHEBI:33019"/>
        <dbReference type="ChEBI" id="CHEBI:41595"/>
        <dbReference type="ChEBI" id="CHEBI:175763"/>
        <dbReference type="EC" id="4.2.3.23"/>
    </reaction>
</comment>
<dbReference type="AlphaFoldDB" id="A0AA36ECG6"/>
<dbReference type="InterPro" id="IPR008949">
    <property type="entry name" value="Isoprenoid_synthase_dom_sf"/>
</dbReference>